<evidence type="ECO:0000256" key="1">
    <source>
        <dbReference type="ARBA" id="ARBA00022553"/>
    </source>
</evidence>
<dbReference type="Gene3D" id="3.40.50.2300">
    <property type="match status" value="1"/>
</dbReference>
<feature type="region of interest" description="Disordered" evidence="3">
    <location>
        <begin position="1"/>
        <end position="33"/>
    </location>
</feature>
<keyword evidence="1 2" id="KW-0597">Phosphoprotein</keyword>
<proteinExistence type="predicted"/>
<dbReference type="Proteomes" id="UP000070501">
    <property type="component" value="Unassembled WGS sequence"/>
</dbReference>
<dbReference type="OrthoDB" id="60033at2759"/>
<dbReference type="Pfam" id="PF02518">
    <property type="entry name" value="HATPase_c"/>
    <property type="match status" value="1"/>
</dbReference>
<keyword evidence="8" id="KW-1185">Reference proteome</keyword>
<dbReference type="NCBIfam" id="TIGR00229">
    <property type="entry name" value="sensory_box"/>
    <property type="match status" value="1"/>
</dbReference>
<gene>
    <name evidence="7" type="ORF">Micbo1qcDRAFT_234633</name>
</gene>
<dbReference type="InterPro" id="IPR011006">
    <property type="entry name" value="CheY-like_superfamily"/>
</dbReference>
<dbReference type="Gene3D" id="1.10.287.130">
    <property type="match status" value="1"/>
</dbReference>
<dbReference type="Pfam" id="PF08448">
    <property type="entry name" value="PAS_4"/>
    <property type="match status" value="1"/>
</dbReference>
<dbReference type="InterPro" id="IPR050956">
    <property type="entry name" value="2C_system_His_kinase"/>
</dbReference>
<evidence type="ECO:0000313" key="8">
    <source>
        <dbReference type="Proteomes" id="UP000070501"/>
    </source>
</evidence>
<dbReference type="CDD" id="cd00082">
    <property type="entry name" value="HisKA"/>
    <property type="match status" value="1"/>
</dbReference>
<accession>A0A136J112</accession>
<dbReference type="InterPro" id="IPR035965">
    <property type="entry name" value="PAS-like_dom_sf"/>
</dbReference>
<dbReference type="GO" id="GO:0000155">
    <property type="term" value="F:phosphorelay sensor kinase activity"/>
    <property type="evidence" value="ECO:0007669"/>
    <property type="project" value="InterPro"/>
</dbReference>
<dbReference type="STRING" id="196109.A0A136J112"/>
<evidence type="ECO:0000259" key="6">
    <source>
        <dbReference type="PROSITE" id="PS50112"/>
    </source>
</evidence>
<dbReference type="SUPFAM" id="SSF52172">
    <property type="entry name" value="CheY-like"/>
    <property type="match status" value="1"/>
</dbReference>
<dbReference type="SMART" id="SM00388">
    <property type="entry name" value="HisKA"/>
    <property type="match status" value="1"/>
</dbReference>
<dbReference type="AlphaFoldDB" id="A0A136J112"/>
<dbReference type="InterPro" id="IPR001789">
    <property type="entry name" value="Sig_transdc_resp-reg_receiver"/>
</dbReference>
<dbReference type="SMART" id="SM00448">
    <property type="entry name" value="REC"/>
    <property type="match status" value="1"/>
</dbReference>
<dbReference type="InterPro" id="IPR003594">
    <property type="entry name" value="HATPase_dom"/>
</dbReference>
<dbReference type="InterPro" id="IPR005467">
    <property type="entry name" value="His_kinase_dom"/>
</dbReference>
<dbReference type="Gene3D" id="3.30.450.20">
    <property type="entry name" value="PAS domain"/>
    <property type="match status" value="3"/>
</dbReference>
<dbReference type="SUPFAM" id="SSF55785">
    <property type="entry name" value="PYP-like sensor domain (PAS domain)"/>
    <property type="match status" value="3"/>
</dbReference>
<protein>
    <submittedName>
        <fullName evidence="7">Uncharacterized protein</fullName>
    </submittedName>
</protein>
<dbReference type="InParanoid" id="A0A136J112"/>
<dbReference type="Pfam" id="PF00512">
    <property type="entry name" value="HisKA"/>
    <property type="match status" value="1"/>
</dbReference>
<dbReference type="SUPFAM" id="SSF47384">
    <property type="entry name" value="Homodimeric domain of signal transducing histidine kinase"/>
    <property type="match status" value="1"/>
</dbReference>
<dbReference type="PRINTS" id="PR00344">
    <property type="entry name" value="BCTRLSENSOR"/>
</dbReference>
<dbReference type="EMBL" id="KQ964252">
    <property type="protein sequence ID" value="KXJ90744.1"/>
    <property type="molecule type" value="Genomic_DNA"/>
</dbReference>
<organism evidence="7 8">
    <name type="scientific">Microdochium bolleyi</name>
    <dbReference type="NCBI Taxonomy" id="196109"/>
    <lineage>
        <taxon>Eukaryota</taxon>
        <taxon>Fungi</taxon>
        <taxon>Dikarya</taxon>
        <taxon>Ascomycota</taxon>
        <taxon>Pezizomycotina</taxon>
        <taxon>Sordariomycetes</taxon>
        <taxon>Xylariomycetidae</taxon>
        <taxon>Xylariales</taxon>
        <taxon>Microdochiaceae</taxon>
        <taxon>Microdochium</taxon>
    </lineage>
</organism>
<feature type="domain" description="Response regulatory" evidence="5">
    <location>
        <begin position="1056"/>
        <end position="1183"/>
    </location>
</feature>
<dbReference type="InterPro" id="IPR013656">
    <property type="entry name" value="PAS_4"/>
</dbReference>
<dbReference type="SMART" id="SM00091">
    <property type="entry name" value="PAS"/>
    <property type="match status" value="3"/>
</dbReference>
<dbReference type="InterPro" id="IPR003661">
    <property type="entry name" value="HisK_dim/P_dom"/>
</dbReference>
<feature type="domain" description="Histidine kinase" evidence="4">
    <location>
        <begin position="708"/>
        <end position="1001"/>
    </location>
</feature>
<dbReference type="PROSITE" id="PS50112">
    <property type="entry name" value="PAS"/>
    <property type="match status" value="1"/>
</dbReference>
<dbReference type="CDD" id="cd17546">
    <property type="entry name" value="REC_hyHK_CKI1_RcsC-like"/>
    <property type="match status" value="1"/>
</dbReference>
<evidence type="ECO:0000256" key="3">
    <source>
        <dbReference type="SAM" id="MobiDB-lite"/>
    </source>
</evidence>
<dbReference type="PANTHER" id="PTHR43719">
    <property type="entry name" value="TWO-COMPONENT HISTIDINE KINASE"/>
    <property type="match status" value="1"/>
</dbReference>
<evidence type="ECO:0000313" key="7">
    <source>
        <dbReference type="EMBL" id="KXJ90744.1"/>
    </source>
</evidence>
<dbReference type="SMART" id="SM00387">
    <property type="entry name" value="HATPase_c"/>
    <property type="match status" value="1"/>
</dbReference>
<dbReference type="PANTHER" id="PTHR43719:SF60">
    <property type="entry name" value="HISTIDINE KINASE G2"/>
    <property type="match status" value="1"/>
</dbReference>
<evidence type="ECO:0000259" key="4">
    <source>
        <dbReference type="PROSITE" id="PS50109"/>
    </source>
</evidence>
<reference evidence="8" key="1">
    <citation type="submission" date="2016-02" db="EMBL/GenBank/DDBJ databases">
        <title>Draft genome sequence of Microdochium bolleyi, a fungal endophyte of beachgrass.</title>
        <authorList>
            <consortium name="DOE Joint Genome Institute"/>
            <person name="David A.S."/>
            <person name="May G."/>
            <person name="Haridas S."/>
            <person name="Lim J."/>
            <person name="Wang M."/>
            <person name="Labutti K."/>
            <person name="Lipzen A."/>
            <person name="Barry K."/>
            <person name="Grigoriev I.V."/>
        </authorList>
    </citation>
    <scope>NUCLEOTIDE SEQUENCE [LARGE SCALE GENOMIC DNA]</scope>
    <source>
        <strain evidence="8">J235TASD1</strain>
    </source>
</reference>
<dbReference type="PROSITE" id="PS50109">
    <property type="entry name" value="HIS_KIN"/>
    <property type="match status" value="1"/>
</dbReference>
<dbReference type="SUPFAM" id="SSF55874">
    <property type="entry name" value="ATPase domain of HSP90 chaperone/DNA topoisomerase II/histidine kinase"/>
    <property type="match status" value="1"/>
</dbReference>
<dbReference type="InterPro" id="IPR036097">
    <property type="entry name" value="HisK_dim/P_sf"/>
</dbReference>
<evidence type="ECO:0000256" key="2">
    <source>
        <dbReference type="PROSITE-ProRule" id="PRU00169"/>
    </source>
</evidence>
<dbReference type="Gene3D" id="3.30.565.10">
    <property type="entry name" value="Histidine kinase-like ATPase, C-terminal domain"/>
    <property type="match status" value="1"/>
</dbReference>
<dbReference type="InterPro" id="IPR000014">
    <property type="entry name" value="PAS"/>
</dbReference>
<sequence>MQSTTPASVADVPESTSPALAPPSPHLRSHHEQHAAYVPMSRATLPPVGAPVNLDWTRDPPSPALTPFQKFLRSIDWAATDFGPMSQWPRELRQMVRFMTAEATPVILYWGQRNAIMYNEAYVPLVGDKHPQILGSPAPEAFPEFWSHFENVIVEQRRTGEAAYGDASMLLMQRHGFLEETYFNWSLVPIIDDEGHHVGCYGAPLDKTRDIIGGRRRDSENQLGQQISKATTMDELWDGTVAALSSNDKDVPFALLYSVDSEIGVFASPSQPSYVCRLQRTIGLSSTHPLAKQYVDVQDDTTGFAPAMLRAIGSRAIQLLESSDLCLKDLLANIEWRGFGLPSCQFVVMPVFAHDTIIAFVVLGLNPRRRCNPLYTDYLDAIADIIAPQIYRIRLSEEVSRRSELARRATLAFEKSEGRFSRFAARTIVGLATIDKDGQVIYANDALCQFAGMDPASTFRVHDFVTPEDLDLLNEWIQLTLEQKKGGTFQIRSKLPFRRGSRHSQHRTAICACYPDLDDNGEVDSMMIFMMDISELKWTEEQLRTKTKELEESEGKYRNYAEHCPLGIVRTDGEGYVQFGNPAWHSFYHSAGGVNLSQAQPWLPFIKEEDIEPCLIFFRKLQQHCGPEAVEFRLHDKSYIVSESGRTISNDAWVLATGFSQFKQDGTVDYIDFWVMDISAQKLANKVLTEKMEEALQLKTHQERFIDMISHEIRNPLSAVLHCGEEVVEAMKSGSAVLEEAQSFGQITSQWELSRTALKAHIASAHEAANTILYCVQHQKQIVDDVLTLSKLDSSLLEVSPIPVQPRDFIQASLKIFERELKMTDITLDLVEDESLKQHSVDWVLLDPNRYLQIVINLVTNAIKFTKKSDIRKITMTLAATRERPLPKQLGVDYVPHRYAEAPIDARRLSNPEIILPEGAQNDVFLSLSVTDTGRGMTESERAMLFQRFAQASPKTHIEYGGSGLGLFISRQITEMLGGEIGMDSRPGDGSTFSFYVKAQRISPQVGVSTKQEHTAQARFAISHAPTDGIMTPPQVEEPPHSPLLGSQSLDGSSRRVLVVEDNLINQRVLCKQLRNHNFIVQAANHGRQALELLLKSSSPRSEHLFDIILCDIEMPVMGGLEFAVAVRNLETKGMLPGHVPIIGVTANVRQNQVAAALESGMDGVTTKPYRIFELIEHIDRLAPLSLSTSKSGINADVVTEVLELSLQRPQ</sequence>
<dbReference type="InterPro" id="IPR036890">
    <property type="entry name" value="HATPase_C_sf"/>
</dbReference>
<feature type="domain" description="PAS" evidence="6">
    <location>
        <begin position="416"/>
        <end position="484"/>
    </location>
</feature>
<name>A0A136J112_9PEZI</name>
<dbReference type="CDD" id="cd00130">
    <property type="entry name" value="PAS"/>
    <property type="match status" value="1"/>
</dbReference>
<dbReference type="Pfam" id="PF00072">
    <property type="entry name" value="Response_reg"/>
    <property type="match status" value="1"/>
</dbReference>
<evidence type="ECO:0000259" key="5">
    <source>
        <dbReference type="PROSITE" id="PS50110"/>
    </source>
</evidence>
<dbReference type="InterPro" id="IPR004358">
    <property type="entry name" value="Sig_transdc_His_kin-like_C"/>
</dbReference>
<feature type="modified residue" description="4-aspartylphosphate" evidence="2">
    <location>
        <position position="1112"/>
    </location>
</feature>
<dbReference type="PROSITE" id="PS50110">
    <property type="entry name" value="RESPONSE_REGULATORY"/>
    <property type="match status" value="1"/>
</dbReference>